<dbReference type="InterPro" id="IPR012340">
    <property type="entry name" value="NA-bd_OB-fold"/>
</dbReference>
<sequence>MTYKIGDVVTGCVTGIQPYGAFIALDDKVQGLIHISECQHGYVKDIKSLLKVGDKVQVQVLDIDEFTQKISLSMRTLEKHAEVSSKFRRKHYWTSRDDKIGFTPIAANLSGWITDALKNLVIK</sequence>
<dbReference type="GO" id="GO:0005737">
    <property type="term" value="C:cytoplasm"/>
    <property type="evidence" value="ECO:0007669"/>
    <property type="project" value="UniProtKB-ARBA"/>
</dbReference>
<dbReference type="GO" id="GO:0003735">
    <property type="term" value="F:structural constituent of ribosome"/>
    <property type="evidence" value="ECO:0007669"/>
    <property type="project" value="TreeGrafter"/>
</dbReference>
<dbReference type="GeneID" id="42982149"/>
<dbReference type="GO" id="GO:0006412">
    <property type="term" value="P:translation"/>
    <property type="evidence" value="ECO:0007669"/>
    <property type="project" value="TreeGrafter"/>
</dbReference>
<name>A0A192H329_9LACO</name>
<dbReference type="SUPFAM" id="SSF50249">
    <property type="entry name" value="Nucleic acid-binding proteins"/>
    <property type="match status" value="1"/>
</dbReference>
<organism evidence="1 2">
    <name type="scientific">Loigolactobacillus backii</name>
    <dbReference type="NCBI Taxonomy" id="375175"/>
    <lineage>
        <taxon>Bacteria</taxon>
        <taxon>Bacillati</taxon>
        <taxon>Bacillota</taxon>
        <taxon>Bacilli</taxon>
        <taxon>Lactobacillales</taxon>
        <taxon>Lactobacillaceae</taxon>
        <taxon>Loigolactobacillus</taxon>
    </lineage>
</organism>
<evidence type="ECO:0000313" key="2">
    <source>
        <dbReference type="Proteomes" id="UP000078582"/>
    </source>
</evidence>
<dbReference type="PANTHER" id="PTHR10724">
    <property type="entry name" value="30S RIBOSOMAL PROTEIN S1"/>
    <property type="match status" value="1"/>
</dbReference>
<dbReference type="FunFam" id="2.40.50.140:FF:000051">
    <property type="entry name" value="RNA-binding transcriptional accessory protein"/>
    <property type="match status" value="1"/>
</dbReference>
<protein>
    <submittedName>
        <fullName evidence="1">General stress protein</fullName>
    </submittedName>
</protein>
<dbReference type="Gene3D" id="2.40.50.140">
    <property type="entry name" value="Nucleic acid-binding proteins"/>
    <property type="match status" value="1"/>
</dbReference>
<proteinExistence type="predicted"/>
<dbReference type="GO" id="GO:0003729">
    <property type="term" value="F:mRNA binding"/>
    <property type="evidence" value="ECO:0007669"/>
    <property type="project" value="UniProtKB-ARBA"/>
</dbReference>
<dbReference type="KEGG" id="lbt:AYR52_02640"/>
<dbReference type="InterPro" id="IPR050437">
    <property type="entry name" value="Ribos_protein_bS1-like"/>
</dbReference>
<accession>A0A192H329</accession>
<dbReference type="RefSeq" id="WP_068223539.1">
    <property type="nucleotide sequence ID" value="NZ_CP014623.1"/>
</dbReference>
<dbReference type="InterPro" id="IPR003029">
    <property type="entry name" value="S1_domain"/>
</dbReference>
<dbReference type="SMART" id="SM00316">
    <property type="entry name" value="S1"/>
    <property type="match status" value="1"/>
</dbReference>
<reference evidence="1 2" key="1">
    <citation type="submission" date="2016-03" db="EMBL/GenBank/DDBJ databases">
        <title>Pediococcus and Lactobacillus from brewery environment - whole genome sequencing and assembly.</title>
        <authorList>
            <person name="Behr J."/>
            <person name="Geissler A.J."/>
            <person name="Vogel R.F."/>
        </authorList>
    </citation>
    <scope>NUCLEOTIDE SEQUENCE [LARGE SCALE GENOMIC DNA]</scope>
    <source>
        <strain evidence="1 2">TMW 1.1989</strain>
    </source>
</reference>
<dbReference type="PROSITE" id="PS50126">
    <property type="entry name" value="S1"/>
    <property type="match status" value="1"/>
</dbReference>
<dbReference type="Proteomes" id="UP000078582">
    <property type="component" value="Chromosome"/>
</dbReference>
<dbReference type="OrthoDB" id="9810507at2"/>
<dbReference type="NCBIfam" id="NF040579">
    <property type="entry name" value="S1_dom_CvfD"/>
    <property type="match status" value="1"/>
</dbReference>
<dbReference type="EMBL" id="CP014873">
    <property type="protein sequence ID" value="ANK62678.1"/>
    <property type="molecule type" value="Genomic_DNA"/>
</dbReference>
<dbReference type="AlphaFoldDB" id="A0A192H329"/>
<dbReference type="Pfam" id="PF00575">
    <property type="entry name" value="S1"/>
    <property type="match status" value="1"/>
</dbReference>
<evidence type="ECO:0000313" key="1">
    <source>
        <dbReference type="EMBL" id="ANK62678.1"/>
    </source>
</evidence>
<keyword evidence="2" id="KW-1185">Reference proteome</keyword>
<gene>
    <name evidence="1" type="ORF">AYR53_07765</name>
</gene>
<dbReference type="STRING" id="375175.AYR53_07765"/>